<dbReference type="GO" id="GO:0006260">
    <property type="term" value="P:DNA replication"/>
    <property type="evidence" value="ECO:0007669"/>
    <property type="project" value="UniProtKB-KW"/>
</dbReference>
<evidence type="ECO:0000313" key="16">
    <source>
        <dbReference type="Proteomes" id="UP000694660"/>
    </source>
</evidence>
<evidence type="ECO:0000256" key="9">
    <source>
        <dbReference type="ARBA" id="ARBA00022763"/>
    </source>
</evidence>
<dbReference type="Pfam" id="PF01336">
    <property type="entry name" value="tRNA_anti-codon"/>
    <property type="match status" value="1"/>
</dbReference>
<dbReference type="AlphaFoldDB" id="A0A944HD11"/>
<evidence type="ECO:0000256" key="1">
    <source>
        <dbReference type="ARBA" id="ARBA00004496"/>
    </source>
</evidence>
<dbReference type="Pfam" id="PF07733">
    <property type="entry name" value="DNA_pol3_alpha"/>
    <property type="match status" value="1"/>
</dbReference>
<evidence type="ECO:0000256" key="13">
    <source>
        <dbReference type="HAMAP-Rule" id="MF_01902"/>
    </source>
</evidence>
<dbReference type="PANTHER" id="PTHR32294:SF4">
    <property type="entry name" value="ERROR-PRONE DNA POLYMERASE"/>
    <property type="match status" value="1"/>
</dbReference>
<dbReference type="GO" id="GO:0006281">
    <property type="term" value="P:DNA repair"/>
    <property type="evidence" value="ECO:0007669"/>
    <property type="project" value="UniProtKB-UniRule"/>
</dbReference>
<dbReference type="HAMAP" id="MF_01902">
    <property type="entry name" value="DNApol_error_prone"/>
    <property type="match status" value="1"/>
</dbReference>
<dbReference type="InterPro" id="IPR004805">
    <property type="entry name" value="DnaE2/DnaE/PolC"/>
</dbReference>
<evidence type="ECO:0000256" key="10">
    <source>
        <dbReference type="ARBA" id="ARBA00022932"/>
    </source>
</evidence>
<comment type="caution">
    <text evidence="15">The sequence shown here is derived from an EMBL/GenBank/DDBJ whole genome shotgun (WGS) entry which is preliminary data.</text>
</comment>
<dbReference type="InterPro" id="IPR023073">
    <property type="entry name" value="DnaE2"/>
</dbReference>
<dbReference type="Pfam" id="PF02811">
    <property type="entry name" value="PHP"/>
    <property type="match status" value="1"/>
</dbReference>
<evidence type="ECO:0000256" key="5">
    <source>
        <dbReference type="ARBA" id="ARBA00022490"/>
    </source>
</evidence>
<comment type="function">
    <text evidence="13">DNA polymerase involved in damage-induced mutagenesis and translesion synthesis (TLS). It is not the major replicative DNA polymerase.</text>
</comment>
<evidence type="ECO:0000256" key="8">
    <source>
        <dbReference type="ARBA" id="ARBA00022705"/>
    </source>
</evidence>
<dbReference type="CDD" id="cd07434">
    <property type="entry name" value="PHP_PolIIIA_DnaE2"/>
    <property type="match status" value="1"/>
</dbReference>
<dbReference type="Gene3D" id="1.10.150.870">
    <property type="match status" value="1"/>
</dbReference>
<comment type="similarity">
    <text evidence="2 13">Belongs to the DNA polymerase type-C family. DnaE2 subfamily.</text>
</comment>
<dbReference type="GO" id="GO:0003676">
    <property type="term" value="F:nucleic acid binding"/>
    <property type="evidence" value="ECO:0007669"/>
    <property type="project" value="InterPro"/>
</dbReference>
<dbReference type="EC" id="2.7.7.7" evidence="3 13"/>
<evidence type="ECO:0000256" key="2">
    <source>
        <dbReference type="ARBA" id="ARBA00007391"/>
    </source>
</evidence>
<keyword evidence="16" id="KW-1185">Reference proteome</keyword>
<sequence>MATSADPAARGPRPAYAELHCLSNYSFLRGASHPEELVARAWQLGYRALAITDECSLAGAVRAHEGLKQLRAEHGAAVDRFSLIYGAEFTLACGFKLVLLACNRAGYGNLSALITLGRRRAGKGSYHLTRGDIDALAPAMAVPDCLALWVPHETASADDARWFAKRFGERAWLAVELHNGPDDAARLARLGRLAAMAELPMIAAGDVHMHRRNRRPLQDTVTALRHQCTVFEAGRRLFPNAERHLRHPLRLARLYPAALLAETVRIAERCRFSLDELRYEYPQEVVPSGETATSYLRRETTAGLLRRYPAGVPREVQRTVDKELALIAELRYEPFFLTVYDIVCFARHQGILCQGRGSAANSVVCFALGITEVDPTRASLLFERFISRERGEAPDIDVDFEHERREIVIQYIYRKYGRERAALAATVIRYRTRGALRDVGRALGFSAEQISALTRSMAWWDKREQLPQRLREIGLAPDGPRVAKWLALTDQLIGAPRHLSQHVGGFIISDGPLARLVPIENAAMPDRSVIQWDKEDLESLGLLKVDVLALGMLSVIRRALALVGQRRGTTMSLADIPDGDTGTFDALCKADSVGVFQVESRAQMAMLPRLKPRQFYDLVVQVAIVRPGPIQGDMVHPYLSRRNDRESATREMEKLPPPVRTVLERTLGVPIFQEQVMKLAEVAAGFTPGEADELRRAMASWRRKGHMQQFKDKLRSGMAERGYTQAFADALCRQIEGFGEYGFPESHAASFALLAYDSAWLKHHEPEAFLCALLNSQPMGFYRPAQLIQDARRHGVQVLPVDVSKSQWDCTLESLPDAPDRCAVRLGLREIDGLSRHVAERIETARSSAAFTSLHDLAQRAELAAIDLDRLAVTDALKVLAGERRNALWAASGLHRQDDLFDTAPPQEPSVSFPAASEADAILTDYANLGFSLGRHPMALLRTRLSERRFLAADALIKLPHLALVRVAGIVTTRQRPGTASGIVFVTLEDESGLSNIVVYSDLAEQQRQVLLRSRLLGVFGQLQRQETVIHVLAKRLVDLTDWMEDLTTHSRDFH</sequence>
<comment type="subcellular location">
    <subcellularLocation>
        <location evidence="1 13">Cytoplasm</location>
    </subcellularLocation>
</comment>
<dbReference type="InterPro" id="IPR011708">
    <property type="entry name" value="DNA_pol3_alpha_NTPase_dom"/>
</dbReference>
<dbReference type="Gene3D" id="3.20.20.140">
    <property type="entry name" value="Metal-dependent hydrolases"/>
    <property type="match status" value="1"/>
</dbReference>
<dbReference type="PANTHER" id="PTHR32294">
    <property type="entry name" value="DNA POLYMERASE III SUBUNIT ALPHA"/>
    <property type="match status" value="1"/>
</dbReference>
<evidence type="ECO:0000256" key="7">
    <source>
        <dbReference type="ARBA" id="ARBA00022695"/>
    </source>
</evidence>
<evidence type="ECO:0000256" key="4">
    <source>
        <dbReference type="ARBA" id="ARBA00017273"/>
    </source>
</evidence>
<keyword evidence="10 13" id="KW-0239">DNA-directed DNA polymerase</keyword>
<dbReference type="InterPro" id="IPR004365">
    <property type="entry name" value="NA-bd_OB_tRNA"/>
</dbReference>
<dbReference type="RefSeq" id="WP_214363192.1">
    <property type="nucleotide sequence ID" value="NZ_JAEKFT010000026.1"/>
</dbReference>
<evidence type="ECO:0000256" key="12">
    <source>
        <dbReference type="ARBA" id="ARBA00049244"/>
    </source>
</evidence>
<dbReference type="GO" id="GO:0008408">
    <property type="term" value="F:3'-5' exonuclease activity"/>
    <property type="evidence" value="ECO:0007669"/>
    <property type="project" value="InterPro"/>
</dbReference>
<dbReference type="InterPro" id="IPR016195">
    <property type="entry name" value="Pol/histidinol_Pase-like"/>
</dbReference>
<protein>
    <recommendedName>
        <fullName evidence="4 13">Error-prone DNA polymerase</fullName>
        <ecNumber evidence="3 13">2.7.7.7</ecNumber>
    </recommendedName>
</protein>
<evidence type="ECO:0000256" key="6">
    <source>
        <dbReference type="ARBA" id="ARBA00022679"/>
    </source>
</evidence>
<dbReference type="InterPro" id="IPR004013">
    <property type="entry name" value="PHP_dom"/>
</dbReference>
<dbReference type="SUPFAM" id="SSF89550">
    <property type="entry name" value="PHP domain-like"/>
    <property type="match status" value="1"/>
</dbReference>
<dbReference type="Proteomes" id="UP000694660">
    <property type="component" value="Unassembled WGS sequence"/>
</dbReference>
<dbReference type="Pfam" id="PF17657">
    <property type="entry name" value="DNA_pol3_finger"/>
    <property type="match status" value="1"/>
</dbReference>
<dbReference type="GO" id="GO:0003887">
    <property type="term" value="F:DNA-directed DNA polymerase activity"/>
    <property type="evidence" value="ECO:0007669"/>
    <property type="project" value="UniProtKB-UniRule"/>
</dbReference>
<proteinExistence type="inferred from homology"/>
<dbReference type="InterPro" id="IPR029460">
    <property type="entry name" value="DNAPol_HHH"/>
</dbReference>
<dbReference type="Pfam" id="PF14579">
    <property type="entry name" value="HHH_6"/>
    <property type="match status" value="1"/>
</dbReference>
<gene>
    <name evidence="13" type="primary">dnaE2</name>
    <name evidence="15" type="ORF">I8J34_18930</name>
</gene>
<dbReference type="GO" id="GO:0005737">
    <property type="term" value="C:cytoplasm"/>
    <property type="evidence" value="ECO:0007669"/>
    <property type="project" value="UniProtKB-SubCell"/>
</dbReference>
<dbReference type="NCBIfam" id="NF004225">
    <property type="entry name" value="PRK05672.1"/>
    <property type="match status" value="1"/>
</dbReference>
<keyword evidence="6 13" id="KW-0808">Transferase</keyword>
<dbReference type="InterPro" id="IPR040982">
    <property type="entry name" value="DNA_pol3_finger"/>
</dbReference>
<feature type="domain" description="Polymerase/histidinol phosphatase N-terminal" evidence="14">
    <location>
        <begin position="17"/>
        <end position="93"/>
    </location>
</feature>
<accession>A0A944HD11</accession>
<evidence type="ECO:0000256" key="11">
    <source>
        <dbReference type="ARBA" id="ARBA00023204"/>
    </source>
</evidence>
<evidence type="ECO:0000259" key="14">
    <source>
        <dbReference type="SMART" id="SM00481"/>
    </source>
</evidence>
<dbReference type="InterPro" id="IPR003141">
    <property type="entry name" value="Pol/His_phosphatase_N"/>
</dbReference>
<reference evidence="16" key="1">
    <citation type="journal article" date="2022" name="ISME J.">
        <title>Genetic and phylogenetic analysis of dissimilatory iodate-reducing bacteria identifies potential niches across the world's oceans.</title>
        <authorList>
            <person name="Reyes-Umana V."/>
            <person name="Henning Z."/>
            <person name="Lee K."/>
            <person name="Barnum T.P."/>
            <person name="Coates J.D."/>
        </authorList>
    </citation>
    <scope>NUCLEOTIDE SEQUENCE [LARGE SCALE GENOMIC DNA]</scope>
    <source>
        <strain evidence="16">IR12</strain>
    </source>
</reference>
<keyword evidence="11 13" id="KW-0234">DNA repair</keyword>
<dbReference type="SMART" id="SM00481">
    <property type="entry name" value="POLIIIAc"/>
    <property type="match status" value="1"/>
</dbReference>
<name>A0A944HD11_DENI1</name>
<keyword evidence="5 13" id="KW-0963">Cytoplasm</keyword>
<dbReference type="EMBL" id="JAEKFT010000026">
    <property type="protein sequence ID" value="MBT0963262.1"/>
    <property type="molecule type" value="Genomic_DNA"/>
</dbReference>
<comment type="catalytic activity">
    <reaction evidence="12 13">
        <text>DNA(n) + a 2'-deoxyribonucleoside 5'-triphosphate = DNA(n+1) + diphosphate</text>
        <dbReference type="Rhea" id="RHEA:22508"/>
        <dbReference type="Rhea" id="RHEA-COMP:17339"/>
        <dbReference type="Rhea" id="RHEA-COMP:17340"/>
        <dbReference type="ChEBI" id="CHEBI:33019"/>
        <dbReference type="ChEBI" id="CHEBI:61560"/>
        <dbReference type="ChEBI" id="CHEBI:173112"/>
        <dbReference type="EC" id="2.7.7.7"/>
    </reaction>
</comment>
<keyword evidence="9 13" id="KW-0227">DNA damage</keyword>
<keyword evidence="8 13" id="KW-0235">DNA replication</keyword>
<dbReference type="NCBIfam" id="TIGR00594">
    <property type="entry name" value="polc"/>
    <property type="match status" value="1"/>
</dbReference>
<keyword evidence="7 13" id="KW-0548">Nucleotidyltransferase</keyword>
<evidence type="ECO:0000256" key="3">
    <source>
        <dbReference type="ARBA" id="ARBA00012417"/>
    </source>
</evidence>
<organism evidence="15 16">
    <name type="scientific">Denitromonas iodatirespirans</name>
    <dbReference type="NCBI Taxonomy" id="2795389"/>
    <lineage>
        <taxon>Bacteria</taxon>
        <taxon>Pseudomonadati</taxon>
        <taxon>Pseudomonadota</taxon>
        <taxon>Betaproteobacteria</taxon>
        <taxon>Rhodocyclales</taxon>
        <taxon>Zoogloeaceae</taxon>
        <taxon>Denitromonas</taxon>
    </lineage>
</organism>
<dbReference type="CDD" id="cd04485">
    <property type="entry name" value="DnaE_OBF"/>
    <property type="match status" value="1"/>
</dbReference>
<evidence type="ECO:0000313" key="15">
    <source>
        <dbReference type="EMBL" id="MBT0963262.1"/>
    </source>
</evidence>